<dbReference type="SUPFAM" id="SSF52266">
    <property type="entry name" value="SGNH hydrolase"/>
    <property type="match status" value="1"/>
</dbReference>
<sequence>MSEESEEPLTSARQAGRVIRIALVTALLLNTAGVVRAGLGMPPGPTRDAVLAVAHPLDAIAGALDLNRPRTSLDAMLGHPDSVTGDDGQRTHLEQDAARQQQPVVQPSAAAPAPGSPATAPAADPEPRLAPVAADVRHATAADPLRVLVTGDSLSDFDGQQLARLVASEHLPAKVRVEARNGTGLTQPSVFDWSDEAAQEAVDFDPDVVIMVLGANDGWPLDGADVGSNAWNAEYSRRVEAVARDFIAGDPQRRVYWVGPPVPRSAPWIHIFARINDAVRAAVPNVPGLRYVDVADPTSDHGRYTDYLTDPDGHRVLARQHDGIHFSFPGSVFPARIILTAIRGEYTLG</sequence>
<gene>
    <name evidence="2" type="ORF">KGQ19_30395</name>
</gene>
<evidence type="ECO:0000256" key="1">
    <source>
        <dbReference type="SAM" id="MobiDB-lite"/>
    </source>
</evidence>
<dbReference type="Proteomes" id="UP000730482">
    <property type="component" value="Unassembled WGS sequence"/>
</dbReference>
<name>A0ABS5KYN0_9ACTN</name>
<reference evidence="2 3" key="1">
    <citation type="submission" date="2020-02" db="EMBL/GenBank/DDBJ databases">
        <title>Acidophilic actinobacteria isolated from forest soil.</title>
        <authorList>
            <person name="Golinska P."/>
        </authorList>
    </citation>
    <scope>NUCLEOTIDE SEQUENCE [LARGE SCALE GENOMIC DNA]</scope>
    <source>
        <strain evidence="2 3">NL8</strain>
    </source>
</reference>
<evidence type="ECO:0000313" key="2">
    <source>
        <dbReference type="EMBL" id="MBS2551187.1"/>
    </source>
</evidence>
<accession>A0ABS5KYN0</accession>
<dbReference type="RefSeq" id="WP_212015340.1">
    <property type="nucleotide sequence ID" value="NZ_JAAFYZ010000130.1"/>
</dbReference>
<evidence type="ECO:0000313" key="3">
    <source>
        <dbReference type="Proteomes" id="UP000730482"/>
    </source>
</evidence>
<dbReference type="InterPro" id="IPR036514">
    <property type="entry name" value="SGNH_hydro_sf"/>
</dbReference>
<dbReference type="InterPro" id="IPR007407">
    <property type="entry name" value="DUF459"/>
</dbReference>
<dbReference type="Pfam" id="PF04311">
    <property type="entry name" value="DUF459"/>
    <property type="match status" value="1"/>
</dbReference>
<comment type="caution">
    <text evidence="2">The sequence shown here is derived from an EMBL/GenBank/DDBJ whole genome shotgun (WGS) entry which is preliminary data.</text>
</comment>
<organism evidence="2 3">
    <name type="scientific">Catenulispora pinistramenti</name>
    <dbReference type="NCBI Taxonomy" id="2705254"/>
    <lineage>
        <taxon>Bacteria</taxon>
        <taxon>Bacillati</taxon>
        <taxon>Actinomycetota</taxon>
        <taxon>Actinomycetes</taxon>
        <taxon>Catenulisporales</taxon>
        <taxon>Catenulisporaceae</taxon>
        <taxon>Catenulispora</taxon>
    </lineage>
</organism>
<keyword evidence="3" id="KW-1185">Reference proteome</keyword>
<proteinExistence type="predicted"/>
<protein>
    <submittedName>
        <fullName evidence="2">DUF459 domain-containing protein</fullName>
    </submittedName>
</protein>
<dbReference type="Gene3D" id="3.40.50.1110">
    <property type="entry name" value="SGNH hydrolase"/>
    <property type="match status" value="1"/>
</dbReference>
<feature type="compositionally biased region" description="Low complexity" evidence="1">
    <location>
        <begin position="98"/>
        <end position="123"/>
    </location>
</feature>
<dbReference type="EMBL" id="JAAFYZ010000130">
    <property type="protein sequence ID" value="MBS2551187.1"/>
    <property type="molecule type" value="Genomic_DNA"/>
</dbReference>
<feature type="region of interest" description="Disordered" evidence="1">
    <location>
        <begin position="94"/>
        <end position="126"/>
    </location>
</feature>